<protein>
    <submittedName>
        <fullName evidence="3">Lithostathine-1</fullName>
    </submittedName>
</protein>
<organism evidence="3 4">
    <name type="scientific">Acropora cervicornis</name>
    <name type="common">Staghorn coral</name>
    <dbReference type="NCBI Taxonomy" id="6130"/>
    <lineage>
        <taxon>Eukaryota</taxon>
        <taxon>Metazoa</taxon>
        <taxon>Cnidaria</taxon>
        <taxon>Anthozoa</taxon>
        <taxon>Hexacorallia</taxon>
        <taxon>Scleractinia</taxon>
        <taxon>Astrocoeniina</taxon>
        <taxon>Acroporidae</taxon>
        <taxon>Acropora</taxon>
    </lineage>
</organism>
<dbReference type="InterPro" id="IPR016187">
    <property type="entry name" value="CTDL_fold"/>
</dbReference>
<reference evidence="3" key="2">
    <citation type="journal article" date="2023" name="Science">
        <title>Genomic signatures of disease resistance in endangered staghorn corals.</title>
        <authorList>
            <person name="Vollmer S.V."/>
            <person name="Selwyn J.D."/>
            <person name="Despard B.A."/>
            <person name="Roesel C.L."/>
        </authorList>
    </citation>
    <scope>NUCLEOTIDE SEQUENCE</scope>
    <source>
        <strain evidence="3">K2</strain>
    </source>
</reference>
<reference evidence="3" key="1">
    <citation type="journal article" date="2023" name="G3 (Bethesda)">
        <title>Whole genome assembly and annotation of the endangered Caribbean coral Acropora cervicornis.</title>
        <authorList>
            <person name="Selwyn J.D."/>
            <person name="Vollmer S.V."/>
        </authorList>
    </citation>
    <scope>NUCLEOTIDE SEQUENCE</scope>
    <source>
        <strain evidence="3">K2</strain>
    </source>
</reference>
<keyword evidence="4" id="KW-1185">Reference proteome</keyword>
<evidence type="ECO:0000313" key="3">
    <source>
        <dbReference type="EMBL" id="KAK2549081.1"/>
    </source>
</evidence>
<dbReference type="PANTHER" id="PTHR47331">
    <property type="entry name" value="PHD-TYPE DOMAIN-CONTAINING PROTEIN"/>
    <property type="match status" value="1"/>
</dbReference>
<dbReference type="Proteomes" id="UP001249851">
    <property type="component" value="Unassembled WGS sequence"/>
</dbReference>
<evidence type="ECO:0000259" key="2">
    <source>
        <dbReference type="PROSITE" id="PS50041"/>
    </source>
</evidence>
<evidence type="ECO:0000256" key="1">
    <source>
        <dbReference type="ARBA" id="ARBA00023157"/>
    </source>
</evidence>
<dbReference type="SUPFAM" id="SSF56436">
    <property type="entry name" value="C-type lectin-like"/>
    <property type="match status" value="1"/>
</dbReference>
<accession>A0AAD9PUG2</accession>
<dbReference type="Pfam" id="PF05380">
    <property type="entry name" value="Peptidase_A17"/>
    <property type="match status" value="1"/>
</dbReference>
<dbReference type="InterPro" id="IPR016186">
    <property type="entry name" value="C-type_lectin-like/link_sf"/>
</dbReference>
<dbReference type="PROSITE" id="PS50041">
    <property type="entry name" value="C_TYPE_LECTIN_2"/>
    <property type="match status" value="1"/>
</dbReference>
<dbReference type="EMBL" id="JARQWQ010000132">
    <property type="protein sequence ID" value="KAK2549081.1"/>
    <property type="molecule type" value="Genomic_DNA"/>
</dbReference>
<gene>
    <name evidence="3" type="ORF">P5673_030583</name>
</gene>
<dbReference type="InterPro" id="IPR018378">
    <property type="entry name" value="C-type_lectin_CS"/>
</dbReference>
<feature type="domain" description="C-type lectin" evidence="2">
    <location>
        <begin position="50"/>
        <end position="169"/>
    </location>
</feature>
<evidence type="ECO:0000313" key="4">
    <source>
        <dbReference type="Proteomes" id="UP001249851"/>
    </source>
</evidence>
<proteinExistence type="predicted"/>
<dbReference type="Gene3D" id="3.10.100.10">
    <property type="entry name" value="Mannose-Binding Protein A, subunit A"/>
    <property type="match status" value="1"/>
</dbReference>
<dbReference type="SMART" id="SM00034">
    <property type="entry name" value="CLECT"/>
    <property type="match status" value="1"/>
</dbReference>
<dbReference type="AlphaFoldDB" id="A0AAD9PUG2"/>
<sequence>MTSFGRWINRQCFQSWGYICEAGALPDYAYSTVAPSQNRTSECPLHYNMIGDDCYFVSSIKLTWKEAREVCKGESNGDLISVHSPVEEAYVLRNLKNSNGGIWLGLFREAFSAEFLWSDHSLSVYTAWAPKQPNAPTAQKACVVVNSSNSNAALWDDIDCAARNGFICKIRKGPKRTEATFNYKITKRKRPILRRGILSIICSVYDPLGFVSPCVLPAKAIQQGPMGNTHVSRALNGKIRFLNPTSKNGKPGFKDLPRLEQFEIPRCFKPSNCSEMQRCELHHFSDASSQGHCFIPSPGRCKVQYSLIMAKSRLLLLKAMTIPRMELSAAVLAARLHRIIQQEIGMTVHSSTFWTDGTCVLRYIENNDRSCQVFVANRVSAILDRSTAT</sequence>
<dbReference type="InterPro" id="IPR008042">
    <property type="entry name" value="Retrotrans_Pao"/>
</dbReference>
<dbReference type="PRINTS" id="PR01504">
    <property type="entry name" value="PNCREATITSAP"/>
</dbReference>
<dbReference type="PROSITE" id="PS00615">
    <property type="entry name" value="C_TYPE_LECTIN_1"/>
    <property type="match status" value="1"/>
</dbReference>
<dbReference type="Pfam" id="PF00059">
    <property type="entry name" value="Lectin_C"/>
    <property type="match status" value="1"/>
</dbReference>
<comment type="caution">
    <text evidence="3">The sequence shown here is derived from an EMBL/GenBank/DDBJ whole genome shotgun (WGS) entry which is preliminary data.</text>
</comment>
<name>A0AAD9PUG2_ACRCE</name>
<dbReference type="CDD" id="cd00037">
    <property type="entry name" value="CLECT"/>
    <property type="match status" value="1"/>
</dbReference>
<dbReference type="InterPro" id="IPR001304">
    <property type="entry name" value="C-type_lectin-like"/>
</dbReference>
<keyword evidence="1" id="KW-1015">Disulfide bond</keyword>